<sequence length="252" mass="28807">MLCICTNNFRFLEYRKHGMWLVEFYAPWCGHCKKLEPIFKDVAKELQTTNSEVKVAKLDCTRYSQIASEFSVKGFPTIMFISGDRTYTHRGDRTKEDILEFVLKAQGPNVRKLTSIGKFNEALSQHSDSVFFLYIGDDDEYEDLYKKYVSAAETHAIHSYFYFGKRHILENISPKKHPTLLVFKDGRNYEYDSGEGVATASAIQNWINRERYAAFPKMSGPGLNEMASVANYLVILAVEQGDLSNPSTTSAR</sequence>
<accession>A0AAV2HBJ3</accession>
<dbReference type="GO" id="GO:0005789">
    <property type="term" value="C:endoplasmic reticulum membrane"/>
    <property type="evidence" value="ECO:0007669"/>
    <property type="project" value="UniProtKB-SubCell"/>
</dbReference>
<evidence type="ECO:0000256" key="1">
    <source>
        <dbReference type="ARBA" id="ARBA00004389"/>
    </source>
</evidence>
<dbReference type="PROSITE" id="PS00194">
    <property type="entry name" value="THIOREDOXIN_1"/>
    <property type="match status" value="1"/>
</dbReference>
<feature type="domain" description="Thioredoxin" evidence="6">
    <location>
        <begin position="1"/>
        <end position="107"/>
    </location>
</feature>
<evidence type="ECO:0000256" key="3">
    <source>
        <dbReference type="ARBA" id="ARBA00022989"/>
    </source>
</evidence>
<dbReference type="InterPro" id="IPR017937">
    <property type="entry name" value="Thioredoxin_CS"/>
</dbReference>
<protein>
    <recommendedName>
        <fullName evidence="6">Thioredoxin domain-containing protein</fullName>
    </recommendedName>
</protein>
<comment type="function">
    <text evidence="5">Probable disulfide isomerase, which participates in the folding of proteins containing disulfide bonds. May act as a dithiol oxidase. Acts as a regulator of endoplasmic reticulum-mitochondria contact sites via its ability to regulate redox signals.</text>
</comment>
<dbReference type="Proteomes" id="UP001497497">
    <property type="component" value="Unassembled WGS sequence"/>
</dbReference>
<evidence type="ECO:0000313" key="8">
    <source>
        <dbReference type="Proteomes" id="UP001497497"/>
    </source>
</evidence>
<reference evidence="7 8" key="1">
    <citation type="submission" date="2024-04" db="EMBL/GenBank/DDBJ databases">
        <authorList>
            <consortium name="Genoscope - CEA"/>
            <person name="William W."/>
        </authorList>
    </citation>
    <scope>NUCLEOTIDE SEQUENCE [LARGE SCALE GENOMIC DNA]</scope>
</reference>
<dbReference type="Gene3D" id="3.40.30.10">
    <property type="entry name" value="Glutaredoxin"/>
    <property type="match status" value="2"/>
</dbReference>
<dbReference type="InterPro" id="IPR052250">
    <property type="entry name" value="PDI_TMX3"/>
</dbReference>
<gene>
    <name evidence="7" type="ORF">GSLYS_00004758001</name>
</gene>
<dbReference type="PRINTS" id="PR00421">
    <property type="entry name" value="THIOREDOXIN"/>
</dbReference>
<evidence type="ECO:0000256" key="4">
    <source>
        <dbReference type="ARBA" id="ARBA00023136"/>
    </source>
</evidence>
<comment type="caution">
    <text evidence="7">The sequence shown here is derived from an EMBL/GenBank/DDBJ whole genome shotgun (WGS) entry which is preliminary data.</text>
</comment>
<evidence type="ECO:0000256" key="2">
    <source>
        <dbReference type="ARBA" id="ARBA00022692"/>
    </source>
</evidence>
<dbReference type="InterPro" id="IPR036249">
    <property type="entry name" value="Thioredoxin-like_sf"/>
</dbReference>
<dbReference type="AlphaFoldDB" id="A0AAV2HBJ3"/>
<comment type="subcellular location">
    <subcellularLocation>
        <location evidence="1">Endoplasmic reticulum membrane</location>
        <topology evidence="1">Single-pass membrane protein</topology>
    </subcellularLocation>
</comment>
<evidence type="ECO:0000256" key="5">
    <source>
        <dbReference type="ARBA" id="ARBA00045246"/>
    </source>
</evidence>
<dbReference type="PROSITE" id="PS51352">
    <property type="entry name" value="THIOREDOXIN_2"/>
    <property type="match status" value="1"/>
</dbReference>
<organism evidence="7 8">
    <name type="scientific">Lymnaea stagnalis</name>
    <name type="common">Great pond snail</name>
    <name type="synonym">Helix stagnalis</name>
    <dbReference type="NCBI Taxonomy" id="6523"/>
    <lineage>
        <taxon>Eukaryota</taxon>
        <taxon>Metazoa</taxon>
        <taxon>Spiralia</taxon>
        <taxon>Lophotrochozoa</taxon>
        <taxon>Mollusca</taxon>
        <taxon>Gastropoda</taxon>
        <taxon>Heterobranchia</taxon>
        <taxon>Euthyneura</taxon>
        <taxon>Panpulmonata</taxon>
        <taxon>Hygrophila</taxon>
        <taxon>Lymnaeoidea</taxon>
        <taxon>Lymnaeidae</taxon>
        <taxon>Lymnaea</taxon>
    </lineage>
</organism>
<evidence type="ECO:0000259" key="6">
    <source>
        <dbReference type="PROSITE" id="PS51352"/>
    </source>
</evidence>
<proteinExistence type="predicted"/>
<dbReference type="PANTHER" id="PTHR46426:SF1">
    <property type="entry name" value="PROTEIN DISULFIDE-ISOMERASE TMX3"/>
    <property type="match status" value="1"/>
</dbReference>
<keyword evidence="8" id="KW-1185">Reference proteome</keyword>
<dbReference type="InterPro" id="IPR013766">
    <property type="entry name" value="Thioredoxin_domain"/>
</dbReference>
<name>A0AAV2HBJ3_LYMST</name>
<keyword evidence="4" id="KW-0472">Membrane</keyword>
<keyword evidence="3" id="KW-1133">Transmembrane helix</keyword>
<dbReference type="Pfam" id="PF00085">
    <property type="entry name" value="Thioredoxin"/>
    <property type="match status" value="1"/>
</dbReference>
<dbReference type="EMBL" id="CAXITT010000073">
    <property type="protein sequence ID" value="CAL1530633.1"/>
    <property type="molecule type" value="Genomic_DNA"/>
</dbReference>
<dbReference type="SUPFAM" id="SSF52833">
    <property type="entry name" value="Thioredoxin-like"/>
    <property type="match status" value="2"/>
</dbReference>
<evidence type="ECO:0000313" key="7">
    <source>
        <dbReference type="EMBL" id="CAL1530633.1"/>
    </source>
</evidence>
<dbReference type="PANTHER" id="PTHR46426">
    <property type="entry name" value="PROTEIN DISULFIDE-ISOMERASE TMX3"/>
    <property type="match status" value="1"/>
</dbReference>
<keyword evidence="2" id="KW-0812">Transmembrane</keyword>